<feature type="transmembrane region" description="Helical" evidence="6">
    <location>
        <begin position="169"/>
        <end position="190"/>
    </location>
</feature>
<feature type="transmembrane region" description="Helical" evidence="6">
    <location>
        <begin position="360"/>
        <end position="382"/>
    </location>
</feature>
<comment type="subcellular location">
    <subcellularLocation>
        <location evidence="1">Membrane</location>
        <topology evidence="1">Multi-pass membrane protein</topology>
    </subcellularLocation>
</comment>
<name>A0A9P8PQR4_9ASCO</name>
<evidence type="ECO:0000313" key="7">
    <source>
        <dbReference type="EMBL" id="KAH3676562.1"/>
    </source>
</evidence>
<feature type="transmembrane region" description="Helical" evidence="6">
    <location>
        <begin position="329"/>
        <end position="348"/>
    </location>
</feature>
<dbReference type="GO" id="GO:0005886">
    <property type="term" value="C:plasma membrane"/>
    <property type="evidence" value="ECO:0007669"/>
    <property type="project" value="TreeGrafter"/>
</dbReference>
<feature type="transmembrane region" description="Helical" evidence="6">
    <location>
        <begin position="76"/>
        <end position="96"/>
    </location>
</feature>
<reference evidence="7" key="2">
    <citation type="submission" date="2021-01" db="EMBL/GenBank/DDBJ databases">
        <authorList>
            <person name="Schikora-Tamarit M.A."/>
        </authorList>
    </citation>
    <scope>NUCLEOTIDE SEQUENCE</scope>
    <source>
        <strain evidence="7">NCAIM Y.01608</strain>
    </source>
</reference>
<keyword evidence="5 6" id="KW-0472">Membrane</keyword>
<accession>A0A9P8PQR4</accession>
<dbReference type="InterPro" id="IPR001248">
    <property type="entry name" value="Pur-cyt_permease"/>
</dbReference>
<evidence type="ECO:0000313" key="8">
    <source>
        <dbReference type="Proteomes" id="UP000788993"/>
    </source>
</evidence>
<feature type="transmembrane region" description="Helical" evidence="6">
    <location>
        <begin position="394"/>
        <end position="418"/>
    </location>
</feature>
<feature type="transmembrane region" description="Helical" evidence="6">
    <location>
        <begin position="483"/>
        <end position="501"/>
    </location>
</feature>
<organism evidence="7 8">
    <name type="scientific">Ogataea polymorpha</name>
    <dbReference type="NCBI Taxonomy" id="460523"/>
    <lineage>
        <taxon>Eukaryota</taxon>
        <taxon>Fungi</taxon>
        <taxon>Dikarya</taxon>
        <taxon>Ascomycota</taxon>
        <taxon>Saccharomycotina</taxon>
        <taxon>Pichiomycetes</taxon>
        <taxon>Pichiales</taxon>
        <taxon>Pichiaceae</taxon>
        <taxon>Ogataea</taxon>
    </lineage>
</organism>
<feature type="transmembrane region" description="Helical" evidence="6">
    <location>
        <begin position="197"/>
        <end position="222"/>
    </location>
</feature>
<proteinExistence type="inferred from homology"/>
<gene>
    <name evidence="7" type="ORF">OGATHE_001051</name>
</gene>
<evidence type="ECO:0000256" key="6">
    <source>
        <dbReference type="SAM" id="Phobius"/>
    </source>
</evidence>
<dbReference type="PANTHER" id="PTHR30618">
    <property type="entry name" value="NCS1 FAMILY PURINE/PYRIMIDINE TRANSPORTER"/>
    <property type="match status" value="1"/>
</dbReference>
<evidence type="ECO:0008006" key="9">
    <source>
        <dbReference type="Google" id="ProtNLM"/>
    </source>
</evidence>
<keyword evidence="4 6" id="KW-1133">Transmembrane helix</keyword>
<dbReference type="PANTHER" id="PTHR30618:SF0">
    <property type="entry name" value="PURINE-URACIL PERMEASE NCS1"/>
    <property type="match status" value="1"/>
</dbReference>
<evidence type="ECO:0000256" key="4">
    <source>
        <dbReference type="ARBA" id="ARBA00022989"/>
    </source>
</evidence>
<evidence type="ECO:0000256" key="5">
    <source>
        <dbReference type="ARBA" id="ARBA00023136"/>
    </source>
</evidence>
<dbReference type="EMBL" id="JAEUBD010000146">
    <property type="protein sequence ID" value="KAH3676562.1"/>
    <property type="molecule type" value="Genomic_DNA"/>
</dbReference>
<dbReference type="AlphaFoldDB" id="A0A9P8PQR4"/>
<dbReference type="Pfam" id="PF02133">
    <property type="entry name" value="Transp_cyt_pur"/>
    <property type="match status" value="1"/>
</dbReference>
<feature type="transmembrane region" description="Helical" evidence="6">
    <location>
        <begin position="445"/>
        <end position="463"/>
    </location>
</feature>
<feature type="transmembrane region" description="Helical" evidence="6">
    <location>
        <begin position="242"/>
        <end position="258"/>
    </location>
</feature>
<dbReference type="GO" id="GO:0015205">
    <property type="term" value="F:nucleobase transmembrane transporter activity"/>
    <property type="evidence" value="ECO:0007669"/>
    <property type="project" value="TreeGrafter"/>
</dbReference>
<keyword evidence="8" id="KW-1185">Reference proteome</keyword>
<evidence type="ECO:0000256" key="1">
    <source>
        <dbReference type="ARBA" id="ARBA00004141"/>
    </source>
</evidence>
<comment type="caution">
    <text evidence="7">The sequence shown here is derived from an EMBL/GenBank/DDBJ whole genome shotgun (WGS) entry which is preliminary data.</text>
</comment>
<dbReference type="InterPro" id="IPR045225">
    <property type="entry name" value="Uracil/uridine/allantoin_perm"/>
</dbReference>
<comment type="similarity">
    <text evidence="2">Belongs to the purine-cytosine permease (2.A.39) family.</text>
</comment>
<reference evidence="7" key="1">
    <citation type="journal article" date="2021" name="Open Biol.">
        <title>Shared evolutionary footprints suggest mitochondrial oxidative damage underlies multiple complex I losses in fungi.</title>
        <authorList>
            <person name="Schikora-Tamarit M.A."/>
            <person name="Marcet-Houben M."/>
            <person name="Nosek J."/>
            <person name="Gabaldon T."/>
        </authorList>
    </citation>
    <scope>NUCLEOTIDE SEQUENCE</scope>
    <source>
        <strain evidence="7">NCAIM Y.01608</strain>
    </source>
</reference>
<sequence>MDRLRRLEQLISIRDESENDADQLRSNHDLNPTPPKERTWEMYNYFIVWFQNSLTVTAWNTGPSLVLSTGLDYRQVIYASLIASFWAALMVTASAWPGASYHIGYPVLARSVFGPRLARFFVLARMFVAAMWFSVNTYNGAMCFVVCFRCVFGHSFVNLHNGLPASADITTAQMVVFLVFWLGQFSLTFLHPRQIRWFFTVKGILSPIACFGIFIFCMVKAGGAGNFEIEKGTFNTSTGNKWMYVFNSVAGALSPMIVNQPDIARYAKKKSHVLIPQAVGVILTTMLVLILGMACNSALKKVYGESYWSIWDMFDAILDHEWSAKTRTAIFLCALVFSLSAAGTNVFANSIPFAADIAFLIPRYFSIVRGQVFIGLLTWALVPWKTVNSAETLLNFLSSYSIFMGPLLGCILADFFVLRRGNLHVPSLYSAKPGSLYWKWHGCNMWGLLAWIISPVIALPGFVRLYHPNILNETVSDIFNCGWLYTFLIGFTTYTILGLIFKPKIYPDNHADTPTTFEYMVPYNGFFEDDAPINGVGNPAVTPQEASDVESGRVEEIKDDQILLREKTID</sequence>
<evidence type="ECO:0000256" key="2">
    <source>
        <dbReference type="ARBA" id="ARBA00008974"/>
    </source>
</evidence>
<evidence type="ECO:0000256" key="3">
    <source>
        <dbReference type="ARBA" id="ARBA00022692"/>
    </source>
</evidence>
<feature type="transmembrane region" description="Helical" evidence="6">
    <location>
        <begin position="278"/>
        <end position="299"/>
    </location>
</feature>
<keyword evidence="3 6" id="KW-0812">Transmembrane</keyword>
<dbReference type="CDD" id="cd11482">
    <property type="entry name" value="SLC-NCS1sbd_NRT1-like"/>
    <property type="match status" value="1"/>
</dbReference>
<dbReference type="Proteomes" id="UP000788993">
    <property type="component" value="Unassembled WGS sequence"/>
</dbReference>
<dbReference type="Gene3D" id="1.10.4160.10">
    <property type="entry name" value="Hydantoin permease"/>
    <property type="match status" value="1"/>
</dbReference>
<protein>
    <recommendedName>
        <fullName evidence="9">Allantoin permease</fullName>
    </recommendedName>
</protein>